<feature type="domain" description="Novel STAND NTPase 1" evidence="4">
    <location>
        <begin position="61"/>
        <end position="430"/>
    </location>
</feature>
<evidence type="ECO:0000313" key="6">
    <source>
        <dbReference type="Proteomes" id="UP001432128"/>
    </source>
</evidence>
<dbReference type="InterPro" id="IPR015943">
    <property type="entry name" value="WD40/YVTN_repeat-like_dom_sf"/>
</dbReference>
<gene>
    <name evidence="5" type="ORF">OG579_19720</name>
</gene>
<feature type="compositionally biased region" description="Basic and acidic residues" evidence="2">
    <location>
        <begin position="1"/>
        <end position="15"/>
    </location>
</feature>
<dbReference type="InterPro" id="IPR001680">
    <property type="entry name" value="WD40_rpt"/>
</dbReference>
<dbReference type="InterPro" id="IPR027417">
    <property type="entry name" value="P-loop_NTPase"/>
</dbReference>
<dbReference type="Pfam" id="PF20703">
    <property type="entry name" value="nSTAND1"/>
    <property type="match status" value="1"/>
</dbReference>
<dbReference type="SUPFAM" id="SSF50978">
    <property type="entry name" value="WD40 repeat-like"/>
    <property type="match status" value="1"/>
</dbReference>
<organism evidence="5 6">
    <name type="scientific">Williamsia herbipolensis</name>
    <dbReference type="NCBI Taxonomy" id="1603258"/>
    <lineage>
        <taxon>Bacteria</taxon>
        <taxon>Bacillati</taxon>
        <taxon>Actinomycetota</taxon>
        <taxon>Actinomycetes</taxon>
        <taxon>Mycobacteriales</taxon>
        <taxon>Nocardiaceae</taxon>
        <taxon>Williamsia</taxon>
    </lineage>
</organism>
<evidence type="ECO:0000256" key="1">
    <source>
        <dbReference type="PROSITE-ProRule" id="PRU00221"/>
    </source>
</evidence>
<dbReference type="Proteomes" id="UP001432128">
    <property type="component" value="Chromosome"/>
</dbReference>
<dbReference type="SUPFAM" id="SSF101908">
    <property type="entry name" value="Putative isomerase YbhE"/>
    <property type="match status" value="2"/>
</dbReference>
<feature type="region of interest" description="Disordered" evidence="2">
    <location>
        <begin position="1"/>
        <end position="39"/>
    </location>
</feature>
<keyword evidence="1" id="KW-0853">WD repeat</keyword>
<evidence type="ECO:0000313" key="5">
    <source>
        <dbReference type="EMBL" id="WUM19893.1"/>
    </source>
</evidence>
<dbReference type="PROSITE" id="PS50294">
    <property type="entry name" value="WD_REPEATS_REGION"/>
    <property type="match status" value="1"/>
</dbReference>
<feature type="repeat" description="WD" evidence="1">
    <location>
        <begin position="809"/>
        <end position="835"/>
    </location>
</feature>
<proteinExistence type="predicted"/>
<dbReference type="InterPro" id="IPR036322">
    <property type="entry name" value="WD40_repeat_dom_sf"/>
</dbReference>
<keyword evidence="3" id="KW-1133">Transmembrane helix</keyword>
<feature type="transmembrane region" description="Helical" evidence="3">
    <location>
        <begin position="477"/>
        <end position="498"/>
    </location>
</feature>
<keyword evidence="3" id="KW-0812">Transmembrane</keyword>
<reference evidence="5 6" key="1">
    <citation type="submission" date="2022-10" db="EMBL/GenBank/DDBJ databases">
        <title>The complete genomes of actinobacterial strains from the NBC collection.</title>
        <authorList>
            <person name="Joergensen T.S."/>
            <person name="Alvarez Arevalo M."/>
            <person name="Sterndorff E.B."/>
            <person name="Faurdal D."/>
            <person name="Vuksanovic O."/>
            <person name="Mourched A.-S."/>
            <person name="Charusanti P."/>
            <person name="Shaw S."/>
            <person name="Blin K."/>
            <person name="Weber T."/>
        </authorList>
    </citation>
    <scope>NUCLEOTIDE SEQUENCE [LARGE SCALE GENOMIC DNA]</scope>
    <source>
        <strain evidence="5 6">NBC_00319</strain>
    </source>
</reference>
<dbReference type="SMART" id="SM00320">
    <property type="entry name" value="WD40"/>
    <property type="match status" value="6"/>
</dbReference>
<dbReference type="InterPro" id="IPR049052">
    <property type="entry name" value="nSTAND1"/>
</dbReference>
<dbReference type="Pfam" id="PF00400">
    <property type="entry name" value="WD40"/>
    <property type="match status" value="1"/>
</dbReference>
<dbReference type="PANTHER" id="PTHR19879">
    <property type="entry name" value="TRANSCRIPTION INITIATION FACTOR TFIID"/>
    <property type="match status" value="1"/>
</dbReference>
<evidence type="ECO:0000259" key="4">
    <source>
        <dbReference type="Pfam" id="PF20703"/>
    </source>
</evidence>
<evidence type="ECO:0000256" key="3">
    <source>
        <dbReference type="SAM" id="Phobius"/>
    </source>
</evidence>
<dbReference type="PANTHER" id="PTHR19879:SF9">
    <property type="entry name" value="TRANSCRIPTION INITIATION FACTOR TFIID SUBUNIT 5"/>
    <property type="match status" value="1"/>
</dbReference>
<name>A0AAU4K1B8_9NOCA</name>
<accession>A0AAU4K1B8</accession>
<protein>
    <recommendedName>
        <fullName evidence="4">Novel STAND NTPase 1 domain-containing protein</fullName>
    </recommendedName>
</protein>
<dbReference type="KEGG" id="whr:OG579_19720"/>
<dbReference type="Gene3D" id="2.130.10.10">
    <property type="entry name" value="YVTN repeat-like/Quinoprotein amine dehydrogenase"/>
    <property type="match status" value="3"/>
</dbReference>
<evidence type="ECO:0000256" key="2">
    <source>
        <dbReference type="SAM" id="MobiDB-lite"/>
    </source>
</evidence>
<keyword evidence="3" id="KW-0472">Membrane</keyword>
<keyword evidence="6" id="KW-1185">Reference proteome</keyword>
<sequence length="1198" mass="122079">MSYDGRERGGADLREVASPVQPDATAPDATASDTTDTDVDADTTAEVVAAPVANPVVDAGPYRSLTPYSEADGDIFFGRTDLWRRLHVRAVPGGGLVTVVGPTGAGKTSLVHAGLVPEVRRSGLRRDGERVAATVATMTPGSAPMSALDAARGAADPDDHPHATACLLVVDQAEELFTLCDRTTRTEFLAALDRLAADRRFAVVIVLRADFYARAVAEPVLVGTLDDRAVVVRTMSDDELLAAIESPARTRGASVEAGLGPQIIADLHAAESGAPDLVALGMTTDHLWRTRADDTLTLAAYRASDPLDSVVADTAERAWTRLTEADRRTARLVLLATVRVTADGEVVAADVARTDLHTRLGRHRRLDTVIDHLVGANIVRVVDGRLRLTHDSLLLAWPRLADWAAQRRADAPIRAAVIADAGRWDAGGHPADELYDEARLQSADRAVEPVDVLGAPAEAFLARSRERAALRRSRRRVLLGVLVFVAVVSLVVAVTSVIGGSHMASQRDAARTDAALARIGATAASDPTASARLALQAFRAAPGDPRAESALLSTQSTPLARPLSSLPPSVAVATTGSARSDRVALTSADGTVRITGPDAAVTATVDDATTARGPQSVALDAGATLLAAAGDAGAVRLWPVDAAGAITGAPVVVGDGPAPVESLTFAPNRPWLAAVDAAGAVRVIDVADPRRPLILSTLPGQSAARTAVFAPPATPAAAPTLVVGSADRRVTAWDLSDPRSPVADDARLVLDNPVAAVAVTAGGDTLAAADASGSVTLASLSASGLTRVGPGLGRSGAVDPGVDDTVVGVSSLSFAPTGHRLAVTSADGSTRVWDVTHAGLPRVLTGDLRSESTTIAAARFTDASTLVTAGSGVPQVWSLPRGLLDGGFGGVATPACSTAKAACATSFVDGPVQVWNAADPSVPLGGLVIDAPDHFDGAAMSPDGRWMMTVDAGHLAQLWDVSGPGAPLAVGAPVALGPQPVGTIRFSPTSSMLAMSLRGNTSVGVYGVDRRGLTPVADLDIGGAPVAAVAFSADAGQIALGGSTGVVRTRLTPSGTGQVSGRLTPGSPVTALGYVDGDVVVGDSTGGITRYRADTGGQVGPRTPLGRWAVTSIVALGTTTATASADGTVHRIGADGSVRRVGNLYGTADQGPARLTALGDDTVLVTGDGGAQQFWSLRTDDVAAQVCRATASDGCAAP</sequence>
<dbReference type="SUPFAM" id="SSF52540">
    <property type="entry name" value="P-loop containing nucleoside triphosphate hydrolases"/>
    <property type="match status" value="1"/>
</dbReference>
<dbReference type="PROSITE" id="PS50082">
    <property type="entry name" value="WD_REPEATS_2"/>
    <property type="match status" value="1"/>
</dbReference>
<feature type="compositionally biased region" description="Low complexity" evidence="2">
    <location>
        <begin position="19"/>
        <end position="34"/>
    </location>
</feature>
<dbReference type="AlphaFoldDB" id="A0AAU4K1B8"/>
<dbReference type="EMBL" id="CP108021">
    <property type="protein sequence ID" value="WUM19893.1"/>
    <property type="molecule type" value="Genomic_DNA"/>
</dbReference>
<dbReference type="RefSeq" id="WP_328857331.1">
    <property type="nucleotide sequence ID" value="NZ_CP108021.1"/>
</dbReference>